<accession>A0A9N7TSY8</accession>
<comment type="caution">
    <text evidence="2">The sequence shown here is derived from an EMBL/GenBank/DDBJ whole genome shotgun (WGS) entry which is preliminary data.</text>
</comment>
<reference evidence="2" key="1">
    <citation type="submission" date="2020-03" db="EMBL/GenBank/DDBJ databases">
        <authorList>
            <person name="Weist P."/>
        </authorList>
    </citation>
    <scope>NUCLEOTIDE SEQUENCE</scope>
</reference>
<keyword evidence="3" id="KW-1185">Reference proteome</keyword>
<protein>
    <submittedName>
        <fullName evidence="2">Uncharacterized protein</fullName>
    </submittedName>
</protein>
<feature type="compositionally biased region" description="Basic and acidic residues" evidence="1">
    <location>
        <begin position="1"/>
        <end position="10"/>
    </location>
</feature>
<evidence type="ECO:0000313" key="2">
    <source>
        <dbReference type="EMBL" id="CAB1417148.1"/>
    </source>
</evidence>
<dbReference type="Proteomes" id="UP001153269">
    <property type="component" value="Unassembled WGS sequence"/>
</dbReference>
<feature type="region of interest" description="Disordered" evidence="1">
    <location>
        <begin position="118"/>
        <end position="143"/>
    </location>
</feature>
<proteinExistence type="predicted"/>
<dbReference type="AlphaFoldDB" id="A0A9N7TSY8"/>
<evidence type="ECO:0000256" key="1">
    <source>
        <dbReference type="SAM" id="MobiDB-lite"/>
    </source>
</evidence>
<name>A0A9N7TSY8_PLEPL</name>
<feature type="region of interest" description="Disordered" evidence="1">
    <location>
        <begin position="1"/>
        <end position="30"/>
    </location>
</feature>
<feature type="compositionally biased region" description="Basic and acidic residues" evidence="1">
    <location>
        <begin position="123"/>
        <end position="143"/>
    </location>
</feature>
<sequence length="156" mass="17548">MFRPDFENSDRSGSTRHAKPSAEPAPNSHEVKVRNENIIYALQIFPCVVDLANTLSLRGSSLGKGPEIRSQQQPACWGLMGGGVRCMQQRSNESLGCSVAMLSNQWPPDGLTVCIENTQHQGGNKERERRPGGKRRAEERDRIRIMEEVKRMREDT</sequence>
<dbReference type="EMBL" id="CADEAL010000248">
    <property type="protein sequence ID" value="CAB1417148.1"/>
    <property type="molecule type" value="Genomic_DNA"/>
</dbReference>
<organism evidence="2 3">
    <name type="scientific">Pleuronectes platessa</name>
    <name type="common">European plaice</name>
    <dbReference type="NCBI Taxonomy" id="8262"/>
    <lineage>
        <taxon>Eukaryota</taxon>
        <taxon>Metazoa</taxon>
        <taxon>Chordata</taxon>
        <taxon>Craniata</taxon>
        <taxon>Vertebrata</taxon>
        <taxon>Euteleostomi</taxon>
        <taxon>Actinopterygii</taxon>
        <taxon>Neopterygii</taxon>
        <taxon>Teleostei</taxon>
        <taxon>Neoteleostei</taxon>
        <taxon>Acanthomorphata</taxon>
        <taxon>Carangaria</taxon>
        <taxon>Pleuronectiformes</taxon>
        <taxon>Pleuronectoidei</taxon>
        <taxon>Pleuronectidae</taxon>
        <taxon>Pleuronectes</taxon>
    </lineage>
</organism>
<evidence type="ECO:0000313" key="3">
    <source>
        <dbReference type="Proteomes" id="UP001153269"/>
    </source>
</evidence>
<gene>
    <name evidence="2" type="ORF">PLEPLA_LOCUS4949</name>
</gene>